<dbReference type="EMBL" id="BGPR01006793">
    <property type="protein sequence ID" value="GBN21907.1"/>
    <property type="molecule type" value="Genomic_DNA"/>
</dbReference>
<dbReference type="Proteomes" id="UP000499080">
    <property type="component" value="Unassembled WGS sequence"/>
</dbReference>
<organism evidence="1 2">
    <name type="scientific">Araneus ventricosus</name>
    <name type="common">Orbweaver spider</name>
    <name type="synonym">Epeira ventricosa</name>
    <dbReference type="NCBI Taxonomy" id="182803"/>
    <lineage>
        <taxon>Eukaryota</taxon>
        <taxon>Metazoa</taxon>
        <taxon>Ecdysozoa</taxon>
        <taxon>Arthropoda</taxon>
        <taxon>Chelicerata</taxon>
        <taxon>Arachnida</taxon>
        <taxon>Araneae</taxon>
        <taxon>Araneomorphae</taxon>
        <taxon>Entelegynae</taxon>
        <taxon>Araneoidea</taxon>
        <taxon>Araneidae</taxon>
        <taxon>Araneus</taxon>
    </lineage>
</organism>
<accession>A0A4Y2M8B8</accession>
<proteinExistence type="predicted"/>
<gene>
    <name evidence="1" type="ORF">AVEN_227032_1</name>
</gene>
<evidence type="ECO:0000313" key="2">
    <source>
        <dbReference type="Proteomes" id="UP000499080"/>
    </source>
</evidence>
<keyword evidence="2" id="KW-1185">Reference proteome</keyword>
<dbReference type="AlphaFoldDB" id="A0A4Y2M8B8"/>
<reference evidence="1 2" key="1">
    <citation type="journal article" date="2019" name="Sci. Rep.">
        <title>Orb-weaving spider Araneus ventricosus genome elucidates the spidroin gene catalogue.</title>
        <authorList>
            <person name="Kono N."/>
            <person name="Nakamura H."/>
            <person name="Ohtoshi R."/>
            <person name="Moran D.A.P."/>
            <person name="Shinohara A."/>
            <person name="Yoshida Y."/>
            <person name="Fujiwara M."/>
            <person name="Mori M."/>
            <person name="Tomita M."/>
            <person name="Arakawa K."/>
        </authorList>
    </citation>
    <scope>NUCLEOTIDE SEQUENCE [LARGE SCALE GENOMIC DNA]</scope>
</reference>
<comment type="caution">
    <text evidence="1">The sequence shown here is derived from an EMBL/GenBank/DDBJ whole genome shotgun (WGS) entry which is preliminary data.</text>
</comment>
<name>A0A4Y2M8B8_ARAVE</name>
<sequence>MQDGVPAHGILFMQDGAPTHEILFMQDGAPAHEILFMQDGAPAHDMRFMQDGAPAHDMRFMQDGSPAHFPARCVITSKLHTQAGGLDAQDPLLGLHVSQISIRVTFSSGVTLNYSFMRRLWTHRRIL</sequence>
<evidence type="ECO:0000313" key="1">
    <source>
        <dbReference type="EMBL" id="GBN21907.1"/>
    </source>
</evidence>
<protein>
    <submittedName>
        <fullName evidence="1">Uncharacterized protein</fullName>
    </submittedName>
</protein>